<evidence type="ECO:0000256" key="7">
    <source>
        <dbReference type="SAM" id="MobiDB-lite"/>
    </source>
</evidence>
<dbReference type="PROSITE" id="PS50297">
    <property type="entry name" value="ANK_REP_REGION"/>
    <property type="match status" value="4"/>
</dbReference>
<evidence type="ECO:0000313" key="10">
    <source>
        <dbReference type="Proteomes" id="UP000265120"/>
    </source>
</evidence>
<dbReference type="STRING" id="244447.ENSCSEP00000014834"/>
<keyword evidence="10" id="KW-1185">Reference proteome</keyword>
<dbReference type="InterPro" id="IPR001496">
    <property type="entry name" value="SOCS_box"/>
</dbReference>
<evidence type="ECO:0000256" key="4">
    <source>
        <dbReference type="ARBA" id="ARBA00022786"/>
    </source>
</evidence>
<organism evidence="9 10">
    <name type="scientific">Cynoglossus semilaevis</name>
    <name type="common">Tongue sole</name>
    <dbReference type="NCBI Taxonomy" id="244447"/>
    <lineage>
        <taxon>Eukaryota</taxon>
        <taxon>Metazoa</taxon>
        <taxon>Chordata</taxon>
        <taxon>Craniata</taxon>
        <taxon>Vertebrata</taxon>
        <taxon>Euteleostomi</taxon>
        <taxon>Actinopterygii</taxon>
        <taxon>Neopterygii</taxon>
        <taxon>Teleostei</taxon>
        <taxon>Neoteleostei</taxon>
        <taxon>Acanthomorphata</taxon>
        <taxon>Carangaria</taxon>
        <taxon>Pleuronectiformes</taxon>
        <taxon>Pleuronectoidei</taxon>
        <taxon>Cynoglossidae</taxon>
        <taxon>Cynoglossinae</taxon>
        <taxon>Cynoglossus</taxon>
    </lineage>
</organism>
<reference evidence="9 10" key="1">
    <citation type="journal article" date="2014" name="Nat. Genet.">
        <title>Whole-genome sequence of a flatfish provides insights into ZW sex chromosome evolution and adaptation to a benthic lifestyle.</title>
        <authorList>
            <person name="Chen S."/>
            <person name="Zhang G."/>
            <person name="Shao C."/>
            <person name="Huang Q."/>
            <person name="Liu G."/>
            <person name="Zhang P."/>
            <person name="Song W."/>
            <person name="An N."/>
            <person name="Chalopin D."/>
            <person name="Volff J.N."/>
            <person name="Hong Y."/>
            <person name="Li Q."/>
            <person name="Sha Z."/>
            <person name="Zhou H."/>
            <person name="Xie M."/>
            <person name="Yu Q."/>
            <person name="Liu Y."/>
            <person name="Xiang H."/>
            <person name="Wang N."/>
            <person name="Wu K."/>
            <person name="Yang C."/>
            <person name="Zhou Q."/>
            <person name="Liao X."/>
            <person name="Yang L."/>
            <person name="Hu Q."/>
            <person name="Zhang J."/>
            <person name="Meng L."/>
            <person name="Jin L."/>
            <person name="Tian Y."/>
            <person name="Lian J."/>
            <person name="Yang J."/>
            <person name="Miao G."/>
            <person name="Liu S."/>
            <person name="Liang Z."/>
            <person name="Yan F."/>
            <person name="Li Y."/>
            <person name="Sun B."/>
            <person name="Zhang H."/>
            <person name="Zhang J."/>
            <person name="Zhu Y."/>
            <person name="Du M."/>
            <person name="Zhao Y."/>
            <person name="Schartl M."/>
            <person name="Tang Q."/>
            <person name="Wang J."/>
        </authorList>
    </citation>
    <scope>NUCLEOTIDE SEQUENCE</scope>
</reference>
<dbReference type="Pfam" id="PF12796">
    <property type="entry name" value="Ank_2"/>
    <property type="match status" value="2"/>
</dbReference>
<dbReference type="PANTHER" id="PTHR24136:SF17">
    <property type="entry name" value="ANKYRIN REPEAT AND SOCS BOX PROTEIN 9"/>
    <property type="match status" value="1"/>
</dbReference>
<dbReference type="FunFam" id="1.25.40.20:FF:000016">
    <property type="entry name" value="Ankyrin repeat and SOCS box containing 5"/>
    <property type="match status" value="1"/>
</dbReference>
<dbReference type="InterPro" id="IPR036036">
    <property type="entry name" value="SOCS_box-like_dom_sf"/>
</dbReference>
<name>A0A3P8VKN1_CYNSE</name>
<dbReference type="GO" id="GO:0016567">
    <property type="term" value="P:protein ubiquitination"/>
    <property type="evidence" value="ECO:0007669"/>
    <property type="project" value="UniProtKB-UniPathway"/>
</dbReference>
<feature type="repeat" description="ANK" evidence="6">
    <location>
        <begin position="244"/>
        <end position="276"/>
    </location>
</feature>
<dbReference type="SMART" id="SM00248">
    <property type="entry name" value="ANK"/>
    <property type="match status" value="6"/>
</dbReference>
<dbReference type="Gene3D" id="1.25.40.20">
    <property type="entry name" value="Ankyrin repeat-containing domain"/>
    <property type="match status" value="1"/>
</dbReference>
<dbReference type="InParanoid" id="A0A3P8VKN1"/>
<dbReference type="SMART" id="SM00969">
    <property type="entry name" value="SOCS_box"/>
    <property type="match status" value="1"/>
</dbReference>
<dbReference type="Gene3D" id="1.10.750.20">
    <property type="entry name" value="SOCS box"/>
    <property type="match status" value="1"/>
</dbReference>
<dbReference type="AlphaFoldDB" id="A0A3P8VKN1"/>
<dbReference type="InterPro" id="IPR002110">
    <property type="entry name" value="Ankyrin_rpt"/>
</dbReference>
<protein>
    <submittedName>
        <fullName evidence="9">Ankyrin repeat and SOCS box protein 9-like</fullName>
    </submittedName>
</protein>
<feature type="repeat" description="ANK" evidence="6">
    <location>
        <begin position="179"/>
        <end position="211"/>
    </location>
</feature>
<dbReference type="PROSITE" id="PS50225">
    <property type="entry name" value="SOCS"/>
    <property type="match status" value="1"/>
</dbReference>
<keyword evidence="5 6" id="KW-0040">ANK repeat</keyword>
<feature type="domain" description="SOCS box" evidence="8">
    <location>
        <begin position="289"/>
        <end position="343"/>
    </location>
</feature>
<dbReference type="Proteomes" id="UP000265120">
    <property type="component" value="Chromosome 16"/>
</dbReference>
<dbReference type="PROSITE" id="PS50088">
    <property type="entry name" value="ANK_REPEAT"/>
    <property type="match status" value="4"/>
</dbReference>
<feature type="region of interest" description="Disordered" evidence="7">
    <location>
        <begin position="1"/>
        <end position="29"/>
    </location>
</feature>
<sequence>MSFKSRARQTSASYPHPPSSANVSLLSKKPIRRDKGRIKELLDECRDTAMSSGHAETGHDTTCQSGAPVFFSNPLMSDVESDWSPVHDAAFNGRVLALQKLITKGKCVNLNTLDQVSPLHGACVKGHAACAKLLIENGANVNSSTVHGQTPLTEACARGHVTCVSLLLHHGASPVGSGQSPSPIHCAAAKGHPECIEALVQFGADVDQHSDQSGSPLNVACSNQSLSTAKKLLQLGASVNHSVSGELPLHIAARLSNPELLSLLLDHGADRSLRNQEGKKPLDLAPPHSLAEKLLRQAGGVSPLMQLCRLSVRKAVGKQRLAGIYDLHLPTELQVYLLYQSQPWGDETHGRTFSNSL</sequence>
<dbReference type="Ensembl" id="ENSCSET00000015012.1">
    <property type="protein sequence ID" value="ENSCSEP00000014834.1"/>
    <property type="gene ID" value="ENSCSEG00000009542.1"/>
</dbReference>
<dbReference type="InterPro" id="IPR051573">
    <property type="entry name" value="Ankyrin-SOCS_box_domain"/>
</dbReference>
<reference evidence="9" key="3">
    <citation type="submission" date="2025-09" db="UniProtKB">
        <authorList>
            <consortium name="Ensembl"/>
        </authorList>
    </citation>
    <scope>IDENTIFICATION</scope>
</reference>
<feature type="repeat" description="ANK" evidence="6">
    <location>
        <begin position="147"/>
        <end position="173"/>
    </location>
</feature>
<dbReference type="PANTHER" id="PTHR24136">
    <property type="entry name" value="SOWAH (DROSOPHILA) HOMOLOG"/>
    <property type="match status" value="1"/>
</dbReference>
<keyword evidence="4" id="KW-0833">Ubl conjugation pathway</keyword>
<dbReference type="GeneTree" id="ENSGT00940000165059"/>
<dbReference type="GO" id="GO:0045732">
    <property type="term" value="P:positive regulation of protein catabolic process"/>
    <property type="evidence" value="ECO:0007669"/>
    <property type="project" value="TreeGrafter"/>
</dbReference>
<dbReference type="GO" id="GO:0035556">
    <property type="term" value="P:intracellular signal transduction"/>
    <property type="evidence" value="ECO:0007669"/>
    <property type="project" value="InterPro"/>
</dbReference>
<dbReference type="Pfam" id="PF00023">
    <property type="entry name" value="Ank"/>
    <property type="match status" value="1"/>
</dbReference>
<evidence type="ECO:0000259" key="8">
    <source>
        <dbReference type="PROSITE" id="PS50225"/>
    </source>
</evidence>
<dbReference type="SUPFAM" id="SSF48403">
    <property type="entry name" value="Ankyrin repeat"/>
    <property type="match status" value="1"/>
</dbReference>
<evidence type="ECO:0000256" key="3">
    <source>
        <dbReference type="ARBA" id="ARBA00022737"/>
    </source>
</evidence>
<dbReference type="FunFam" id="1.10.750.20:FF:000001">
    <property type="entry name" value="Ankyrin repeat and SOCS box containing 1"/>
    <property type="match status" value="1"/>
</dbReference>
<keyword evidence="3" id="KW-0677">Repeat</keyword>
<evidence type="ECO:0000256" key="2">
    <source>
        <dbReference type="ARBA" id="ARBA00005949"/>
    </source>
</evidence>
<evidence type="ECO:0000256" key="1">
    <source>
        <dbReference type="ARBA" id="ARBA00004906"/>
    </source>
</evidence>
<feature type="compositionally biased region" description="Polar residues" evidence="7">
    <location>
        <begin position="8"/>
        <end position="25"/>
    </location>
</feature>
<feature type="repeat" description="ANK" evidence="6">
    <location>
        <begin position="114"/>
        <end position="146"/>
    </location>
</feature>
<proteinExistence type="inferred from homology"/>
<comment type="similarity">
    <text evidence="2">Belongs to the ankyrin SOCS box (ASB) family.</text>
</comment>
<evidence type="ECO:0000256" key="5">
    <source>
        <dbReference type="ARBA" id="ARBA00023043"/>
    </source>
</evidence>
<reference evidence="9" key="2">
    <citation type="submission" date="2025-08" db="UniProtKB">
        <authorList>
            <consortium name="Ensembl"/>
        </authorList>
    </citation>
    <scope>IDENTIFICATION</scope>
</reference>
<evidence type="ECO:0000256" key="6">
    <source>
        <dbReference type="PROSITE-ProRule" id="PRU00023"/>
    </source>
</evidence>
<dbReference type="InterPro" id="IPR036770">
    <property type="entry name" value="Ankyrin_rpt-contain_sf"/>
</dbReference>
<accession>A0A3P8VKN1</accession>
<comment type="pathway">
    <text evidence="1">Protein modification; protein ubiquitination.</text>
</comment>
<dbReference type="Pfam" id="PF07525">
    <property type="entry name" value="SOCS_box"/>
    <property type="match status" value="1"/>
</dbReference>
<evidence type="ECO:0000313" key="9">
    <source>
        <dbReference type="Ensembl" id="ENSCSEP00000014834.1"/>
    </source>
</evidence>
<dbReference type="UniPathway" id="UPA00143"/>
<dbReference type="SUPFAM" id="SSF158235">
    <property type="entry name" value="SOCS box-like"/>
    <property type="match status" value="1"/>
</dbReference>